<reference evidence="2" key="2">
    <citation type="submission" date="2023-05" db="EMBL/GenBank/DDBJ databases">
        <authorList>
            <consortium name="Lawrence Berkeley National Laboratory"/>
            <person name="Steindorff A."/>
            <person name="Hensen N."/>
            <person name="Bonometti L."/>
            <person name="Westerberg I."/>
            <person name="Brannstrom I.O."/>
            <person name="Guillou S."/>
            <person name="Cros-Aarteil S."/>
            <person name="Calhoun S."/>
            <person name="Haridas S."/>
            <person name="Kuo A."/>
            <person name="Mondo S."/>
            <person name="Pangilinan J."/>
            <person name="Riley R."/>
            <person name="Labutti K."/>
            <person name="Andreopoulos B."/>
            <person name="Lipzen A."/>
            <person name="Chen C."/>
            <person name="Yanf M."/>
            <person name="Daum C."/>
            <person name="Ng V."/>
            <person name="Clum A."/>
            <person name="Ohm R."/>
            <person name="Martin F."/>
            <person name="Silar P."/>
            <person name="Natvig D."/>
            <person name="Lalanne C."/>
            <person name="Gautier V."/>
            <person name="Ament-Velasquez S.L."/>
            <person name="Kruys A."/>
            <person name="Hutchinson M.I."/>
            <person name="Powell A.J."/>
            <person name="Barry K."/>
            <person name="Miller A.N."/>
            <person name="Grigoriev I.V."/>
            <person name="Debuchy R."/>
            <person name="Gladieux P."/>
            <person name="Thoren M.H."/>
            <person name="Johannesson H."/>
        </authorList>
    </citation>
    <scope>NUCLEOTIDE SEQUENCE</scope>
    <source>
        <strain evidence="2">CBS 508.74</strain>
    </source>
</reference>
<feature type="compositionally biased region" description="Low complexity" evidence="1">
    <location>
        <begin position="37"/>
        <end position="49"/>
    </location>
</feature>
<feature type="compositionally biased region" description="Pro residues" evidence="1">
    <location>
        <begin position="12"/>
        <end position="31"/>
    </location>
</feature>
<dbReference type="Proteomes" id="UP001302812">
    <property type="component" value="Unassembled WGS sequence"/>
</dbReference>
<proteinExistence type="predicted"/>
<dbReference type="EMBL" id="MU853339">
    <property type="protein sequence ID" value="KAK4113386.1"/>
    <property type="molecule type" value="Genomic_DNA"/>
</dbReference>
<evidence type="ECO:0000313" key="3">
    <source>
        <dbReference type="Proteomes" id="UP001302812"/>
    </source>
</evidence>
<dbReference type="InterPro" id="IPR046670">
    <property type="entry name" value="DUF6540"/>
</dbReference>
<sequence length="260" mass="28578">MTDQRTSSPTSSLPPPPPPSPPPRRLAPAPAPAVTQSPTLSLTLNSLTPSTPPPNTPANARLVQLLIYNGWPFADHWEYFIPDHSYTSSDAGPVNPDFGTRIQAAGNVRDGFWLEVHRGWDLGCARDGNRPPDGRVGLAWVKGELFESFEGEGADGEGDGHGNGHGDERGERRAASEREPRARCRFEQIVLSVPAPERSLRAVHGHGHHDGEEADAGNGRRKKITQRNCQWWIIESAERLLKEGIFDQRVPEALRAAKQY</sequence>
<dbReference type="AlphaFoldDB" id="A0AAN6TFU8"/>
<keyword evidence="3" id="KW-1185">Reference proteome</keyword>
<accession>A0AAN6TFU8</accession>
<evidence type="ECO:0000313" key="2">
    <source>
        <dbReference type="EMBL" id="KAK4113386.1"/>
    </source>
</evidence>
<name>A0AAN6TFU8_9PEZI</name>
<dbReference type="RefSeq" id="XP_064670956.1">
    <property type="nucleotide sequence ID" value="XM_064818433.1"/>
</dbReference>
<feature type="region of interest" description="Disordered" evidence="1">
    <location>
        <begin position="199"/>
        <end position="221"/>
    </location>
</feature>
<organism evidence="2 3">
    <name type="scientific">Canariomyces notabilis</name>
    <dbReference type="NCBI Taxonomy" id="2074819"/>
    <lineage>
        <taxon>Eukaryota</taxon>
        <taxon>Fungi</taxon>
        <taxon>Dikarya</taxon>
        <taxon>Ascomycota</taxon>
        <taxon>Pezizomycotina</taxon>
        <taxon>Sordariomycetes</taxon>
        <taxon>Sordariomycetidae</taxon>
        <taxon>Sordariales</taxon>
        <taxon>Chaetomiaceae</taxon>
        <taxon>Canariomyces</taxon>
    </lineage>
</organism>
<feature type="region of interest" description="Disordered" evidence="1">
    <location>
        <begin position="1"/>
        <end position="56"/>
    </location>
</feature>
<feature type="compositionally biased region" description="Basic and acidic residues" evidence="1">
    <location>
        <begin position="158"/>
        <end position="180"/>
    </location>
</feature>
<evidence type="ECO:0000256" key="1">
    <source>
        <dbReference type="SAM" id="MobiDB-lite"/>
    </source>
</evidence>
<feature type="region of interest" description="Disordered" evidence="1">
    <location>
        <begin position="150"/>
        <end position="180"/>
    </location>
</feature>
<reference evidence="2" key="1">
    <citation type="journal article" date="2023" name="Mol. Phylogenet. Evol.">
        <title>Genome-scale phylogeny and comparative genomics of the fungal order Sordariales.</title>
        <authorList>
            <person name="Hensen N."/>
            <person name="Bonometti L."/>
            <person name="Westerberg I."/>
            <person name="Brannstrom I.O."/>
            <person name="Guillou S."/>
            <person name="Cros-Aarteil S."/>
            <person name="Calhoun S."/>
            <person name="Haridas S."/>
            <person name="Kuo A."/>
            <person name="Mondo S."/>
            <person name="Pangilinan J."/>
            <person name="Riley R."/>
            <person name="LaButti K."/>
            <person name="Andreopoulos B."/>
            <person name="Lipzen A."/>
            <person name="Chen C."/>
            <person name="Yan M."/>
            <person name="Daum C."/>
            <person name="Ng V."/>
            <person name="Clum A."/>
            <person name="Steindorff A."/>
            <person name="Ohm R.A."/>
            <person name="Martin F."/>
            <person name="Silar P."/>
            <person name="Natvig D.O."/>
            <person name="Lalanne C."/>
            <person name="Gautier V."/>
            <person name="Ament-Velasquez S.L."/>
            <person name="Kruys A."/>
            <person name="Hutchinson M.I."/>
            <person name="Powell A.J."/>
            <person name="Barry K."/>
            <person name="Miller A.N."/>
            <person name="Grigoriev I.V."/>
            <person name="Debuchy R."/>
            <person name="Gladieux P."/>
            <person name="Hiltunen Thoren M."/>
            <person name="Johannesson H."/>
        </authorList>
    </citation>
    <scope>NUCLEOTIDE SEQUENCE</scope>
    <source>
        <strain evidence="2">CBS 508.74</strain>
    </source>
</reference>
<comment type="caution">
    <text evidence="2">The sequence shown here is derived from an EMBL/GenBank/DDBJ whole genome shotgun (WGS) entry which is preliminary data.</text>
</comment>
<dbReference type="Pfam" id="PF20174">
    <property type="entry name" value="DUF6540"/>
    <property type="match status" value="1"/>
</dbReference>
<feature type="compositionally biased region" description="Low complexity" evidence="1">
    <location>
        <begin position="1"/>
        <end position="11"/>
    </location>
</feature>
<dbReference type="GeneID" id="89942560"/>
<protein>
    <submittedName>
        <fullName evidence="2">Uncharacterized protein</fullName>
    </submittedName>
</protein>
<gene>
    <name evidence="2" type="ORF">N656DRAFT_823982</name>
</gene>